<comment type="caution">
    <text evidence="4">The sequence shown here is derived from an EMBL/GenBank/DDBJ whole genome shotgun (WGS) entry which is preliminary data.</text>
</comment>
<accession>A0ABP6LPE8</accession>
<dbReference type="Pfam" id="PF13556">
    <property type="entry name" value="HTH_30"/>
    <property type="match status" value="1"/>
</dbReference>
<evidence type="ECO:0000313" key="4">
    <source>
        <dbReference type="EMBL" id="GAA3048538.1"/>
    </source>
</evidence>
<evidence type="ECO:0000259" key="2">
    <source>
        <dbReference type="Pfam" id="PF13556"/>
    </source>
</evidence>
<evidence type="ECO:0000313" key="5">
    <source>
        <dbReference type="Proteomes" id="UP001501035"/>
    </source>
</evidence>
<proteinExistence type="inferred from homology"/>
<reference evidence="5" key="1">
    <citation type="journal article" date="2019" name="Int. J. Syst. Evol. Microbiol.">
        <title>The Global Catalogue of Microorganisms (GCM) 10K type strain sequencing project: providing services to taxonomists for standard genome sequencing and annotation.</title>
        <authorList>
            <consortium name="The Broad Institute Genomics Platform"/>
            <consortium name="The Broad Institute Genome Sequencing Center for Infectious Disease"/>
            <person name="Wu L."/>
            <person name="Ma J."/>
        </authorList>
    </citation>
    <scope>NUCLEOTIDE SEQUENCE [LARGE SCALE GENOMIC DNA]</scope>
    <source>
        <strain evidence="5">JCM 14234</strain>
    </source>
</reference>
<name>A0ABP6LPE8_9ACTN</name>
<feature type="domain" description="CdaR GGDEF-like" evidence="3">
    <location>
        <begin position="195"/>
        <end position="296"/>
    </location>
</feature>
<dbReference type="PANTHER" id="PTHR33744:SF1">
    <property type="entry name" value="DNA-BINDING TRANSCRIPTIONAL ACTIVATOR ADER"/>
    <property type="match status" value="1"/>
</dbReference>
<dbReference type="PANTHER" id="PTHR33744">
    <property type="entry name" value="CARBOHYDRATE DIACID REGULATOR"/>
    <property type="match status" value="1"/>
</dbReference>
<dbReference type="InterPro" id="IPR025736">
    <property type="entry name" value="PucR_C-HTH_dom"/>
</dbReference>
<keyword evidence="5" id="KW-1185">Reference proteome</keyword>
<dbReference type="EMBL" id="BAAAVS010000059">
    <property type="protein sequence ID" value="GAA3048538.1"/>
    <property type="molecule type" value="Genomic_DNA"/>
</dbReference>
<feature type="domain" description="PucR C-terminal helix-turn-helix" evidence="2">
    <location>
        <begin position="346"/>
        <end position="398"/>
    </location>
</feature>
<dbReference type="InterPro" id="IPR041522">
    <property type="entry name" value="CdaR_GGDEF"/>
</dbReference>
<dbReference type="Pfam" id="PF17853">
    <property type="entry name" value="GGDEF_2"/>
    <property type="match status" value="1"/>
</dbReference>
<evidence type="ECO:0000256" key="1">
    <source>
        <dbReference type="ARBA" id="ARBA00006754"/>
    </source>
</evidence>
<gene>
    <name evidence="4" type="ORF">GCM10010528_29660</name>
</gene>
<dbReference type="InterPro" id="IPR051448">
    <property type="entry name" value="CdaR-like_regulators"/>
</dbReference>
<organism evidence="4 5">
    <name type="scientific">Gordonia defluvii</name>
    <dbReference type="NCBI Taxonomy" id="283718"/>
    <lineage>
        <taxon>Bacteria</taxon>
        <taxon>Bacillati</taxon>
        <taxon>Actinomycetota</taxon>
        <taxon>Actinomycetes</taxon>
        <taxon>Mycobacteriales</taxon>
        <taxon>Gordoniaceae</taxon>
        <taxon>Gordonia</taxon>
    </lineage>
</organism>
<evidence type="ECO:0000259" key="3">
    <source>
        <dbReference type="Pfam" id="PF17853"/>
    </source>
</evidence>
<comment type="similarity">
    <text evidence="1">Belongs to the CdaR family.</text>
</comment>
<dbReference type="Gene3D" id="1.10.10.2840">
    <property type="entry name" value="PucR C-terminal helix-turn-helix domain"/>
    <property type="match status" value="1"/>
</dbReference>
<dbReference type="Proteomes" id="UP001501035">
    <property type="component" value="Unassembled WGS sequence"/>
</dbReference>
<sequence>MHNVAMEVKWPLPSAAASAVIVAGAQTALAPPPEWLDEYNAAALQGIRLGEIAGDPVIVASLRRNNEGNLAHWASCNLVAPGARVSVRTDGDNAELVREMVRRGLDSGLLDAFRTAQSVAWRLWMGVCFSLTDDVEVLQEVLELTSRSIGVFIDDTVAALAEEIVVARAQLAGDTHAQRRAAVALILEGAPIADARAAAQLRYRLAGPHTAVVLSAGGASVNRLEAACDSIMAANRLTGRLRVLAGADRLWVWFPTDALHVAVRDIPEAMRVVVGGVGHGREGFRSSHFQALAAERTLIRLGSSRTVVRSEELALIGAMSDDPRVVGEFTAQTLGELAQADPEVRECMRVWFTEQCNSTATAARLYTHRNTVVRRLTRAAELLPAPLSTNAAAVAAALEVLHWQV</sequence>
<dbReference type="InterPro" id="IPR042070">
    <property type="entry name" value="PucR_C-HTH_sf"/>
</dbReference>
<protein>
    <submittedName>
        <fullName evidence="4">PucR family transcriptional regulator</fullName>
    </submittedName>
</protein>